<name>A0A5N7JTB0_9PSED</name>
<organism evidence="2 3">
    <name type="scientific">Pseudomonas kitaguniensis</name>
    <dbReference type="NCBI Taxonomy" id="2607908"/>
    <lineage>
        <taxon>Bacteria</taxon>
        <taxon>Pseudomonadati</taxon>
        <taxon>Pseudomonadota</taxon>
        <taxon>Gammaproteobacteria</taxon>
        <taxon>Pseudomonadales</taxon>
        <taxon>Pseudomonadaceae</taxon>
        <taxon>Pseudomonas</taxon>
    </lineage>
</organism>
<feature type="signal peptide" evidence="1">
    <location>
        <begin position="1"/>
        <end position="21"/>
    </location>
</feature>
<gene>
    <name evidence="2" type="ORF">F0170_11640</name>
</gene>
<dbReference type="AlphaFoldDB" id="A0A5N7JTB0"/>
<dbReference type="Proteomes" id="UP000325438">
    <property type="component" value="Unassembled WGS sequence"/>
</dbReference>
<evidence type="ECO:0000313" key="2">
    <source>
        <dbReference type="EMBL" id="MPQ84581.1"/>
    </source>
</evidence>
<dbReference type="InterPro" id="IPR022231">
    <property type="entry name" value="DUF3757"/>
</dbReference>
<proteinExistence type="predicted"/>
<reference evidence="2 3" key="1">
    <citation type="submission" date="2019-09" db="EMBL/GenBank/DDBJ databases">
        <title>The draft genomes of Allium pathogen Pseudomonas sp.</title>
        <authorList>
            <person name="Fujikawa T."/>
            <person name="Sawada H."/>
        </authorList>
    </citation>
    <scope>NUCLEOTIDE SEQUENCE [LARGE SCALE GENOMIC DNA]</scope>
    <source>
        <strain evidence="2 3">MAFF 730085</strain>
    </source>
</reference>
<dbReference type="EMBL" id="VUBA01000060">
    <property type="protein sequence ID" value="MPQ84581.1"/>
    <property type="molecule type" value="Genomic_DNA"/>
</dbReference>
<keyword evidence="1" id="KW-0732">Signal</keyword>
<evidence type="ECO:0000256" key="1">
    <source>
        <dbReference type="SAM" id="SignalP"/>
    </source>
</evidence>
<evidence type="ECO:0000313" key="3">
    <source>
        <dbReference type="Proteomes" id="UP000325438"/>
    </source>
</evidence>
<protein>
    <submittedName>
        <fullName evidence="2">DUF3757 domain-containing protein</fullName>
    </submittedName>
</protein>
<dbReference type="Pfam" id="PF12582">
    <property type="entry name" value="DUF3757"/>
    <property type="match status" value="1"/>
</dbReference>
<sequence>MIKRLACLFSLLMAGIAQVQAEQGCPYPSSVKFTDGYFQALEGQALWQSSKVESDDFADRFIGALFTPGKGQERENGHLDKCMYRMGSGQVVALRYELPGTLNTVSLTATQHWQLARDPLEQYVYICQDSQPDNCAFKVGMLN</sequence>
<dbReference type="RefSeq" id="WP_152749422.1">
    <property type="nucleotide sequence ID" value="NZ_VUBA01000060.1"/>
</dbReference>
<comment type="caution">
    <text evidence="2">The sequence shown here is derived from an EMBL/GenBank/DDBJ whole genome shotgun (WGS) entry which is preliminary data.</text>
</comment>
<accession>A0A5N7JTB0</accession>
<feature type="chain" id="PRO_5025026333" evidence="1">
    <location>
        <begin position="22"/>
        <end position="143"/>
    </location>
</feature>